<dbReference type="OrthoDB" id="6536651at2759"/>
<name>A0A7R9MNB6_9ACAR</name>
<keyword evidence="3" id="KW-1185">Reference proteome</keyword>
<dbReference type="EMBL" id="CAJPVJ010032976">
    <property type="protein sequence ID" value="CAG2180653.1"/>
    <property type="molecule type" value="Genomic_DNA"/>
</dbReference>
<sequence length="333" mass="37696">MLSILAQRAHNTDLSLDIKKALFKSWLMSTKTSRKSGNIQRSYTFLLEMNKIRGSLSLTFGDSTHESTVSSLTDLENSQAILETAKIEWNKSKIGAIQYLKNQIEQNYQSSVNYCFQRAVTNLNESFSAEELLEIKNSMSYGSSSIPSYLSSSSTTTGSDVSIRDQTADEAFARLQLLYAKYCDQNGLLNQNNLAILYKIVTIAAPNSEESHYNLGMYCHRIYKSFEDSKRNHRLFSLGKTEEILEMKGRTVRSLIESLKYGVKHAHNSLPLLLNIWLDLGTELAHSINRGRSSVSSSQLNEEIRKTIEKINNNLNDLLANVPLYIFFIVFAQ</sequence>
<feature type="domain" description="PIK-related kinase FAT" evidence="1">
    <location>
        <begin position="4"/>
        <end position="274"/>
    </location>
</feature>
<evidence type="ECO:0000313" key="2">
    <source>
        <dbReference type="EMBL" id="CAD7663516.1"/>
    </source>
</evidence>
<dbReference type="EMBL" id="OC947801">
    <property type="protein sequence ID" value="CAD7663516.1"/>
    <property type="molecule type" value="Genomic_DNA"/>
</dbReference>
<accession>A0A7R9MNB6</accession>
<proteinExistence type="predicted"/>
<dbReference type="Proteomes" id="UP000728032">
    <property type="component" value="Unassembled WGS sequence"/>
</dbReference>
<dbReference type="AlphaFoldDB" id="A0A7R9MNB6"/>
<protein>
    <recommendedName>
        <fullName evidence="1">PIK-related kinase FAT domain-containing protein</fullName>
    </recommendedName>
</protein>
<organism evidence="2">
    <name type="scientific">Oppiella nova</name>
    <dbReference type="NCBI Taxonomy" id="334625"/>
    <lineage>
        <taxon>Eukaryota</taxon>
        <taxon>Metazoa</taxon>
        <taxon>Ecdysozoa</taxon>
        <taxon>Arthropoda</taxon>
        <taxon>Chelicerata</taxon>
        <taxon>Arachnida</taxon>
        <taxon>Acari</taxon>
        <taxon>Acariformes</taxon>
        <taxon>Sarcoptiformes</taxon>
        <taxon>Oribatida</taxon>
        <taxon>Brachypylina</taxon>
        <taxon>Oppioidea</taxon>
        <taxon>Oppiidae</taxon>
        <taxon>Oppiella</taxon>
    </lineage>
</organism>
<dbReference type="Pfam" id="PF02259">
    <property type="entry name" value="FAT"/>
    <property type="match status" value="1"/>
</dbReference>
<evidence type="ECO:0000313" key="3">
    <source>
        <dbReference type="Proteomes" id="UP000728032"/>
    </source>
</evidence>
<reference evidence="2" key="1">
    <citation type="submission" date="2020-11" db="EMBL/GenBank/DDBJ databases">
        <authorList>
            <person name="Tran Van P."/>
        </authorList>
    </citation>
    <scope>NUCLEOTIDE SEQUENCE</scope>
</reference>
<gene>
    <name evidence="2" type="ORF">ONB1V03_LOCUS20074</name>
</gene>
<feature type="non-terminal residue" evidence="2">
    <location>
        <position position="333"/>
    </location>
</feature>
<dbReference type="InterPro" id="IPR003151">
    <property type="entry name" value="PIK-rel_kinase_FAT"/>
</dbReference>
<evidence type="ECO:0000259" key="1">
    <source>
        <dbReference type="Pfam" id="PF02259"/>
    </source>
</evidence>